<dbReference type="STRING" id="62101.AB835_13565"/>
<accession>A0A1D2QLT6</accession>
<protein>
    <recommendedName>
        <fullName evidence="3">Transposase</fullName>
    </recommendedName>
</protein>
<name>A0A1D2QLT6_9GAMM</name>
<organism evidence="1 2">
    <name type="scientific">Candidatus Endobugula sertula</name>
    <name type="common">Bugula neritina bacterial symbiont</name>
    <dbReference type="NCBI Taxonomy" id="62101"/>
    <lineage>
        <taxon>Bacteria</taxon>
        <taxon>Pseudomonadati</taxon>
        <taxon>Pseudomonadota</taxon>
        <taxon>Gammaproteobacteria</taxon>
        <taxon>Cellvibrionales</taxon>
        <taxon>Cellvibrionaceae</taxon>
        <taxon>Candidatus Endobugula</taxon>
    </lineage>
</organism>
<proteinExistence type="predicted"/>
<dbReference type="AlphaFoldDB" id="A0A1D2QLT6"/>
<evidence type="ECO:0000313" key="2">
    <source>
        <dbReference type="Proteomes" id="UP000242502"/>
    </source>
</evidence>
<gene>
    <name evidence="1" type="ORF">AB835_13565</name>
</gene>
<reference evidence="1 2" key="1">
    <citation type="journal article" date="2016" name="Appl. Environ. Microbiol.">
        <title>Lack of Overt Genome Reduction in the Bryostatin-Producing Bryozoan Symbiont "Candidatus Endobugula sertula".</title>
        <authorList>
            <person name="Miller I.J."/>
            <person name="Vanee N."/>
            <person name="Fong S.S."/>
            <person name="Lim-Fong G.E."/>
            <person name="Kwan J.C."/>
        </authorList>
    </citation>
    <scope>NUCLEOTIDE SEQUENCE [LARGE SCALE GENOMIC DNA]</scope>
    <source>
        <strain evidence="1">AB1-4</strain>
    </source>
</reference>
<dbReference type="Proteomes" id="UP000242502">
    <property type="component" value="Unassembled WGS sequence"/>
</dbReference>
<comment type="caution">
    <text evidence="1">The sequence shown here is derived from an EMBL/GenBank/DDBJ whole genome shotgun (WGS) entry which is preliminary data.</text>
</comment>
<evidence type="ECO:0008006" key="3">
    <source>
        <dbReference type="Google" id="ProtNLM"/>
    </source>
</evidence>
<dbReference type="EMBL" id="MDLC01000069">
    <property type="protein sequence ID" value="ODS22540.1"/>
    <property type="molecule type" value="Genomic_DNA"/>
</dbReference>
<sequence length="98" mass="11066">MVKRTPEQWQALFASHKTSGLSQAQCCKEHKLCPKYFSLRRRQLAGREGQPKVTSSLIKVQRPVAPPVSSVSILYQGIEIRFAQVHPDIIVNVVKRLA</sequence>
<dbReference type="NCBIfam" id="NF047593">
    <property type="entry name" value="IS66_ISAeme5_TnpA"/>
    <property type="match status" value="1"/>
</dbReference>
<evidence type="ECO:0000313" key="1">
    <source>
        <dbReference type="EMBL" id="ODS22540.1"/>
    </source>
</evidence>